<sequence length="81" mass="8916">AERSGVFNHPPKHPEFARKAMRNSDEPPLAMAQVEMPDYRGMGLGELSAACVAKGIDIDRRGGDWMIRRLESDYGIGSTPT</sequence>
<proteinExistence type="predicted"/>
<comment type="caution">
    <text evidence="2">The sequence shown here is derived from an EMBL/GenBank/DDBJ whole genome shotgun (WGS) entry which is preliminary data.</text>
</comment>
<dbReference type="EMBL" id="LAZR01056180">
    <property type="protein sequence ID" value="KKK74733.1"/>
    <property type="molecule type" value="Genomic_DNA"/>
</dbReference>
<organism evidence="2">
    <name type="scientific">marine sediment metagenome</name>
    <dbReference type="NCBI Taxonomy" id="412755"/>
    <lineage>
        <taxon>unclassified sequences</taxon>
        <taxon>metagenomes</taxon>
        <taxon>ecological metagenomes</taxon>
    </lineage>
</organism>
<reference evidence="2" key="1">
    <citation type="journal article" date="2015" name="Nature">
        <title>Complex archaea that bridge the gap between prokaryotes and eukaryotes.</title>
        <authorList>
            <person name="Spang A."/>
            <person name="Saw J.H."/>
            <person name="Jorgensen S.L."/>
            <person name="Zaremba-Niedzwiedzka K."/>
            <person name="Martijn J."/>
            <person name="Lind A.E."/>
            <person name="van Eijk R."/>
            <person name="Schleper C."/>
            <person name="Guy L."/>
            <person name="Ettema T.J."/>
        </authorList>
    </citation>
    <scope>NUCLEOTIDE SEQUENCE</scope>
</reference>
<accession>A0A0F8Y0E0</accession>
<protein>
    <submittedName>
        <fullName evidence="2">Uncharacterized protein</fullName>
    </submittedName>
</protein>
<feature type="compositionally biased region" description="Basic and acidic residues" evidence="1">
    <location>
        <begin position="12"/>
        <end position="25"/>
    </location>
</feature>
<feature type="region of interest" description="Disordered" evidence="1">
    <location>
        <begin position="1"/>
        <end position="25"/>
    </location>
</feature>
<evidence type="ECO:0000313" key="2">
    <source>
        <dbReference type="EMBL" id="KKK74733.1"/>
    </source>
</evidence>
<evidence type="ECO:0000256" key="1">
    <source>
        <dbReference type="SAM" id="MobiDB-lite"/>
    </source>
</evidence>
<feature type="non-terminal residue" evidence="2">
    <location>
        <position position="1"/>
    </location>
</feature>
<name>A0A0F8Y0E0_9ZZZZ</name>
<gene>
    <name evidence="2" type="ORF">LCGC14_2880790</name>
</gene>
<dbReference type="AlphaFoldDB" id="A0A0F8Y0E0"/>